<dbReference type="Proteomes" id="UP001071230">
    <property type="component" value="Unassembled WGS sequence"/>
</dbReference>
<dbReference type="InterPro" id="IPR017900">
    <property type="entry name" value="4Fe4S_Fe_S_CS"/>
</dbReference>
<protein>
    <submittedName>
        <fullName evidence="10">Lactate utilization protein B</fullName>
    </submittedName>
    <submittedName>
        <fullName evidence="9">Uncharacterized ACR, YkgG family COG1556</fullName>
    </submittedName>
</protein>
<dbReference type="InterPro" id="IPR004452">
    <property type="entry name" value="LutB/LldF"/>
</dbReference>
<keyword evidence="1" id="KW-0813">Transport</keyword>
<organism evidence="9">
    <name type="scientific">Acididesulfobacillus acetoxydans</name>
    <dbReference type="NCBI Taxonomy" id="1561005"/>
    <lineage>
        <taxon>Bacteria</taxon>
        <taxon>Bacillati</taxon>
        <taxon>Bacillota</taxon>
        <taxon>Clostridia</taxon>
        <taxon>Eubacteriales</taxon>
        <taxon>Peptococcaceae</taxon>
        <taxon>Acididesulfobacillus</taxon>
    </lineage>
</organism>
<dbReference type="GO" id="GO:0051539">
    <property type="term" value="F:4 iron, 4 sulfur cluster binding"/>
    <property type="evidence" value="ECO:0007669"/>
    <property type="project" value="UniProtKB-KW"/>
</dbReference>
<dbReference type="InterPro" id="IPR009051">
    <property type="entry name" value="Helical_ferredxn"/>
</dbReference>
<sequence>MADQEFKGKIEQALDNSTLRGALGRFGEFYEKAREQVYEGYDFQALRDQVAEVKSYAASHLDEMLDQFERAATARGAKVFRAETGEDANRYISELALKHKVKSIVKSKSMASEEIHLNDALAAKGMDVQETDLGEWILQLCHQTPSHMVMPALHMTKEQVADVFTDHLGRINDPDIASLVKTARSELRSKFLEADMGISGANMAIAETGTLMVVTNEGNARLTATLPRIHVFLVGVEKMVPKFEDAGCILQTLPRNATAQAITSYVTMVTGPTPVYMPDGSVRDKELHIVLMDNGRRKMYADDKFKKTFQCIRCASCLNVCPAYQLVGGHVYGHIYTGGIGTILTAFLNEEKFAENPQNLCLQCGKCAEICPGRLDIPEMILELRTRFAQKKGLPFTQKFALDIVANRRLFHSLLRVASLAQKPLTKGQPVIRHLPMFLSGLTEKRSLPAIAPVPFRDIFKSIPQNIKDVKGTAAFYAGCLVDFVYPKIGEGVIAALNDKGYKVVFPEGQSCCGAPAVYMGDKPNAKKSAMLNIEALKAEGVDYVVSACPTCTHALKDSYPALLSGDPAWEERAAVLSRKALDFSKLLADLGGLPEGGDGLPLKVTYHDSCHLKRKMGVYREPRAHLSRTAGIELVEMYESDHCCGFAGSYSIKFPEISAPILEKKIKNIEATGADVVAVDCPGCLMQISGGLDQARSPIKVKHTAEILLEKRHRQKNQKLS</sequence>
<evidence type="ECO:0000313" key="9">
    <source>
        <dbReference type="EMBL" id="CAA7600999.1"/>
    </source>
</evidence>
<dbReference type="EMBL" id="CDGJ01000064">
    <property type="protein sequence ID" value="CEJ07722.1"/>
    <property type="molecule type" value="Genomic_DNA"/>
</dbReference>
<keyword evidence="4" id="KW-0677">Repeat</keyword>
<keyword evidence="6" id="KW-0408">Iron</keyword>
<evidence type="ECO:0000259" key="8">
    <source>
        <dbReference type="PROSITE" id="PS51379"/>
    </source>
</evidence>
<evidence type="ECO:0000313" key="11">
    <source>
        <dbReference type="Proteomes" id="UP001071230"/>
    </source>
</evidence>
<dbReference type="KEGG" id="aacx:DEACI_1652"/>
<dbReference type="GO" id="GO:0046872">
    <property type="term" value="F:metal ion binding"/>
    <property type="evidence" value="ECO:0007669"/>
    <property type="project" value="UniProtKB-KW"/>
</dbReference>
<dbReference type="PROSITE" id="PS51379">
    <property type="entry name" value="4FE4S_FER_2"/>
    <property type="match status" value="1"/>
</dbReference>
<keyword evidence="2" id="KW-0004">4Fe-4S</keyword>
<dbReference type="Pfam" id="PF02754">
    <property type="entry name" value="CCG"/>
    <property type="match status" value="2"/>
</dbReference>
<keyword evidence="5" id="KW-0249">Electron transport</keyword>
<dbReference type="NCBIfam" id="NF045670">
    <property type="entry name" value="quin_L_LdhH"/>
    <property type="match status" value="1"/>
</dbReference>
<dbReference type="Proteomes" id="UP000836597">
    <property type="component" value="Chromosome"/>
</dbReference>
<dbReference type="GO" id="GO:0006089">
    <property type="term" value="P:lactate metabolic process"/>
    <property type="evidence" value="ECO:0007669"/>
    <property type="project" value="InterPro"/>
</dbReference>
<evidence type="ECO:0000256" key="2">
    <source>
        <dbReference type="ARBA" id="ARBA00022485"/>
    </source>
</evidence>
<evidence type="ECO:0000256" key="5">
    <source>
        <dbReference type="ARBA" id="ARBA00022982"/>
    </source>
</evidence>
<evidence type="ECO:0000256" key="6">
    <source>
        <dbReference type="ARBA" id="ARBA00023004"/>
    </source>
</evidence>
<evidence type="ECO:0000313" key="10">
    <source>
        <dbReference type="EMBL" id="CEJ07722.1"/>
    </source>
</evidence>
<dbReference type="Pfam" id="PF13183">
    <property type="entry name" value="Fer4_8"/>
    <property type="match status" value="1"/>
</dbReference>
<dbReference type="InterPro" id="IPR037171">
    <property type="entry name" value="NagB/RpiA_transferase-like"/>
</dbReference>
<dbReference type="RefSeq" id="WP_240984576.1">
    <property type="nucleotide sequence ID" value="NZ_CDGJ01000064.1"/>
</dbReference>
<evidence type="ECO:0000256" key="1">
    <source>
        <dbReference type="ARBA" id="ARBA00022448"/>
    </source>
</evidence>
<dbReference type="PROSITE" id="PS00198">
    <property type="entry name" value="4FE4S_FER_1"/>
    <property type="match status" value="1"/>
</dbReference>
<dbReference type="EMBL" id="LR746496">
    <property type="protein sequence ID" value="CAA7600999.1"/>
    <property type="molecule type" value="Genomic_DNA"/>
</dbReference>
<dbReference type="Pfam" id="PF02589">
    <property type="entry name" value="LUD_dom"/>
    <property type="match status" value="1"/>
</dbReference>
<dbReference type="AlphaFoldDB" id="A0A8S0W7P8"/>
<dbReference type="PANTHER" id="PTHR47153">
    <property type="entry name" value="LACTATE UTILIZATION PROTEIN B"/>
    <property type="match status" value="1"/>
</dbReference>
<evidence type="ECO:0000256" key="7">
    <source>
        <dbReference type="ARBA" id="ARBA00023014"/>
    </source>
</evidence>
<dbReference type="Gene3D" id="1.10.1060.10">
    <property type="entry name" value="Alpha-helical ferredoxin"/>
    <property type="match status" value="1"/>
</dbReference>
<accession>A0A8S0W7P8</accession>
<dbReference type="InterPro" id="IPR024185">
    <property type="entry name" value="FTHF_cligase-like_sf"/>
</dbReference>
<proteinExistence type="predicted"/>
<reference evidence="9" key="2">
    <citation type="submission" date="2020-01" db="EMBL/GenBank/DDBJ databases">
        <authorList>
            <person name="Hornung B."/>
        </authorList>
    </citation>
    <scope>NUCLEOTIDE SEQUENCE</scope>
    <source>
        <strain evidence="9">PacBioINE</strain>
    </source>
</reference>
<dbReference type="SUPFAM" id="SSF46548">
    <property type="entry name" value="alpha-helical ferredoxin"/>
    <property type="match status" value="1"/>
</dbReference>
<keyword evidence="11" id="KW-1185">Reference proteome</keyword>
<dbReference type="SUPFAM" id="SSF100950">
    <property type="entry name" value="NagB/RpiA/CoA transferase-like"/>
    <property type="match status" value="1"/>
</dbReference>
<keyword evidence="3" id="KW-0479">Metal-binding</keyword>
<reference evidence="10" key="1">
    <citation type="submission" date="2014-11" db="EMBL/GenBank/DDBJ databases">
        <authorList>
            <person name="Hornung B.V."/>
        </authorList>
    </citation>
    <scope>NUCLEOTIDE SEQUENCE</scope>
    <source>
        <strain evidence="10">INE</strain>
    </source>
</reference>
<name>A0A8S0W7P8_9FIRM</name>
<dbReference type="InterPro" id="IPR004017">
    <property type="entry name" value="Cys_rich_dom"/>
</dbReference>
<keyword evidence="7" id="KW-0411">Iron-sulfur</keyword>
<gene>
    <name evidence="9" type="ORF">DEACI_1652</name>
    <name evidence="10" type="ORF">DEACI_2188</name>
</gene>
<evidence type="ECO:0000256" key="3">
    <source>
        <dbReference type="ARBA" id="ARBA00022723"/>
    </source>
</evidence>
<dbReference type="InterPro" id="IPR054704">
    <property type="entry name" value="Quin_L_LdhH-like"/>
</dbReference>
<dbReference type="InterPro" id="IPR003741">
    <property type="entry name" value="LUD_dom"/>
</dbReference>
<dbReference type="Gene3D" id="3.40.50.10420">
    <property type="entry name" value="NagB/RpiA/CoA transferase-like"/>
    <property type="match status" value="1"/>
</dbReference>
<dbReference type="GO" id="GO:0016491">
    <property type="term" value="F:oxidoreductase activity"/>
    <property type="evidence" value="ECO:0007669"/>
    <property type="project" value="UniProtKB-ARBA"/>
</dbReference>
<dbReference type="InterPro" id="IPR017896">
    <property type="entry name" value="4Fe4S_Fe-S-bd"/>
</dbReference>
<evidence type="ECO:0000256" key="4">
    <source>
        <dbReference type="ARBA" id="ARBA00022737"/>
    </source>
</evidence>
<feature type="domain" description="4Fe-4S ferredoxin-type" evidence="8">
    <location>
        <begin position="351"/>
        <end position="380"/>
    </location>
</feature>
<dbReference type="PANTHER" id="PTHR47153:SF2">
    <property type="entry name" value="LACTATE UTILIZATION PROTEIN B"/>
    <property type="match status" value="1"/>
</dbReference>